<dbReference type="OrthoDB" id="1716625at2759"/>
<dbReference type="STRING" id="870435.A0A0C3JMF6"/>
<reference evidence="1 2" key="1">
    <citation type="submission" date="2014-04" db="EMBL/GenBank/DDBJ databases">
        <authorList>
            <consortium name="DOE Joint Genome Institute"/>
            <person name="Kuo A."/>
            <person name="Kohler A."/>
            <person name="Costa M.D."/>
            <person name="Nagy L.G."/>
            <person name="Floudas D."/>
            <person name="Copeland A."/>
            <person name="Barry K.W."/>
            <person name="Cichocki N."/>
            <person name="Veneault-Fourrey C."/>
            <person name="LaButti K."/>
            <person name="Lindquist E.A."/>
            <person name="Lipzen A."/>
            <person name="Lundell T."/>
            <person name="Morin E."/>
            <person name="Murat C."/>
            <person name="Sun H."/>
            <person name="Tunlid A."/>
            <person name="Henrissat B."/>
            <person name="Grigoriev I.V."/>
            <person name="Hibbett D.S."/>
            <person name="Martin F."/>
            <person name="Nordberg H.P."/>
            <person name="Cantor M.N."/>
            <person name="Hua S.X."/>
        </authorList>
    </citation>
    <scope>NUCLEOTIDE SEQUENCE [LARGE SCALE GENOMIC DNA]</scope>
    <source>
        <strain evidence="1 2">Marx 270</strain>
    </source>
</reference>
<dbReference type="InParanoid" id="A0A0C3JMF6"/>
<organism evidence="1 2">
    <name type="scientific">Pisolithus tinctorius Marx 270</name>
    <dbReference type="NCBI Taxonomy" id="870435"/>
    <lineage>
        <taxon>Eukaryota</taxon>
        <taxon>Fungi</taxon>
        <taxon>Dikarya</taxon>
        <taxon>Basidiomycota</taxon>
        <taxon>Agaricomycotina</taxon>
        <taxon>Agaricomycetes</taxon>
        <taxon>Agaricomycetidae</taxon>
        <taxon>Boletales</taxon>
        <taxon>Sclerodermatineae</taxon>
        <taxon>Pisolithaceae</taxon>
        <taxon>Pisolithus</taxon>
    </lineage>
</organism>
<evidence type="ECO:0000313" key="1">
    <source>
        <dbReference type="EMBL" id="KIN98731.1"/>
    </source>
</evidence>
<dbReference type="InterPro" id="IPR035899">
    <property type="entry name" value="DBL_dom_sf"/>
</dbReference>
<proteinExistence type="predicted"/>
<name>A0A0C3JMF6_PISTI</name>
<dbReference type="AlphaFoldDB" id="A0A0C3JMF6"/>
<protein>
    <recommendedName>
        <fullName evidence="3">DH domain-containing protein</fullName>
    </recommendedName>
</protein>
<evidence type="ECO:0000313" key="2">
    <source>
        <dbReference type="Proteomes" id="UP000054217"/>
    </source>
</evidence>
<dbReference type="Gene3D" id="1.20.900.10">
    <property type="entry name" value="Dbl homology (DH) domain"/>
    <property type="match status" value="1"/>
</dbReference>
<dbReference type="SUPFAM" id="SSF48065">
    <property type="entry name" value="DBL homology domain (DH-domain)"/>
    <property type="match status" value="1"/>
</dbReference>
<reference evidence="2" key="2">
    <citation type="submission" date="2015-01" db="EMBL/GenBank/DDBJ databases">
        <title>Evolutionary Origins and Diversification of the Mycorrhizal Mutualists.</title>
        <authorList>
            <consortium name="DOE Joint Genome Institute"/>
            <consortium name="Mycorrhizal Genomics Consortium"/>
            <person name="Kohler A."/>
            <person name="Kuo A."/>
            <person name="Nagy L.G."/>
            <person name="Floudas D."/>
            <person name="Copeland A."/>
            <person name="Barry K.W."/>
            <person name="Cichocki N."/>
            <person name="Veneault-Fourrey C."/>
            <person name="LaButti K."/>
            <person name="Lindquist E.A."/>
            <person name="Lipzen A."/>
            <person name="Lundell T."/>
            <person name="Morin E."/>
            <person name="Murat C."/>
            <person name="Riley R."/>
            <person name="Ohm R."/>
            <person name="Sun H."/>
            <person name="Tunlid A."/>
            <person name="Henrissat B."/>
            <person name="Grigoriev I.V."/>
            <person name="Hibbett D.S."/>
            <person name="Martin F."/>
        </authorList>
    </citation>
    <scope>NUCLEOTIDE SEQUENCE [LARGE SCALE GENOMIC DNA]</scope>
    <source>
        <strain evidence="2">Marx 270</strain>
    </source>
</reference>
<dbReference type="Proteomes" id="UP000054217">
    <property type="component" value="Unassembled WGS sequence"/>
</dbReference>
<dbReference type="EMBL" id="KN832012">
    <property type="protein sequence ID" value="KIN98731.1"/>
    <property type="molecule type" value="Genomic_DNA"/>
</dbReference>
<accession>A0A0C3JMF6</accession>
<dbReference type="HOGENOM" id="CLU_543037_0_0_1"/>
<sequence length="502" mass="55839">MGRVSSRGPAVVTPGLEVFLLCVDGGSSEVVGKVVYREAKDEARIKCDIPGEACNTSINAADHILAPIILEIGVRNNANAWSLGQNLACRRWFGWLDSGIEVGFGMHMRRERRHPRRRTACASPWRPSLWMEVVGETTRWSCLEVATDPTLHERGPVDCLRMQARSETLWSGSDSVSSSESSGSCDSADSLTVPVVLGAIGRLHVVRSPRSLPGWTAFQEILAAERKRQDATLKLILTEVDYLFYSSLMDALGEDLTSVMFPDIEDILLTNTALLSTLEERQREFRLYVDRVGNLLETRTRQCECICSCIDQANAGKGLQSLRNTNRELSAQLQYLWEDPQPGISTHLVTFWYQCLTRRLELPLPIHHLAPRKLLKEGTPMKTKCERMLRVLWNDIPLLLNESGCGGFYSMASPPFHNHPVPYQPDMAPSCSSFTNSKSIPHATTRSKDAHIRRAYPRCIETLALRASNVNEAHAWTEAIAQAVAKAREGIVVVVGDSSDSV</sequence>
<evidence type="ECO:0008006" key="3">
    <source>
        <dbReference type="Google" id="ProtNLM"/>
    </source>
</evidence>
<keyword evidence="2" id="KW-1185">Reference proteome</keyword>
<gene>
    <name evidence="1" type="ORF">M404DRAFT_31057</name>
</gene>